<evidence type="ECO:0000259" key="2">
    <source>
        <dbReference type="Pfam" id="PF13579"/>
    </source>
</evidence>
<dbReference type="Gene3D" id="3.40.50.2000">
    <property type="entry name" value="Glycogen Phosphorylase B"/>
    <property type="match status" value="2"/>
</dbReference>
<dbReference type="GO" id="GO:0016757">
    <property type="term" value="F:glycosyltransferase activity"/>
    <property type="evidence" value="ECO:0007669"/>
    <property type="project" value="UniProtKB-KW"/>
</dbReference>
<feature type="domain" description="Glycosyltransferase subfamily 4-like N-terminal" evidence="2">
    <location>
        <begin position="17"/>
        <end position="178"/>
    </location>
</feature>
<gene>
    <name evidence="3" type="ORF">Q2T52_11905</name>
</gene>
<keyword evidence="3" id="KW-0808">Transferase</keyword>
<dbReference type="EC" id="2.4.-.-" evidence="3"/>
<sequence>MKPSRHLVFHVPALIGGGAERVCVLMANEMARRGHKVTLLVWNKDGPNADMVDHKVRLVSLDLAAHHGKFGKIRTLLGVLKTGLFLRRESPDAVFAYLEFANALTAISLLAAGSRALFFPSYHAAAELQVRGLAYKVIKLFDRLTIKRATRAIGVSAGIGRDLVKRGFDPGNVVVIHNPVTCHARLNPEPYAWEAALAAFGAGPVIITLGRLVSVKDHQTLLRAFSRLAPSRAAKLVVFGEGPLLSNLESLAYSLGISDRVLFAGYVNDPAACYACGDIFVLSSRTEGFGNALVEAMTFGLSVVSTDAPYGPREILDHGKFGELVPVGDADALAKAIDRAIEASHDREALKARARDFDITAIGEQYERLCFNVRG</sequence>
<dbReference type="CDD" id="cd03811">
    <property type="entry name" value="GT4_GT28_WabH-like"/>
    <property type="match status" value="1"/>
</dbReference>
<comment type="caution">
    <text evidence="3">The sequence shown here is derived from an EMBL/GenBank/DDBJ whole genome shotgun (WGS) entry which is preliminary data.</text>
</comment>
<feature type="domain" description="Glycosyl transferase family 1" evidence="1">
    <location>
        <begin position="199"/>
        <end position="356"/>
    </location>
</feature>
<evidence type="ECO:0000313" key="4">
    <source>
        <dbReference type="Proteomes" id="UP001169006"/>
    </source>
</evidence>
<dbReference type="PANTHER" id="PTHR12526">
    <property type="entry name" value="GLYCOSYLTRANSFERASE"/>
    <property type="match status" value="1"/>
</dbReference>
<name>A0ABT8SXR2_9HYPH</name>
<dbReference type="Pfam" id="PF13579">
    <property type="entry name" value="Glyco_trans_4_4"/>
    <property type="match status" value="1"/>
</dbReference>
<keyword evidence="4" id="KW-1185">Reference proteome</keyword>
<protein>
    <submittedName>
        <fullName evidence="3">Glycosyltransferase</fullName>
        <ecNumber evidence="3">2.4.-.-</ecNumber>
    </submittedName>
</protein>
<dbReference type="Pfam" id="PF00534">
    <property type="entry name" value="Glycos_transf_1"/>
    <property type="match status" value="1"/>
</dbReference>
<dbReference type="SUPFAM" id="SSF53756">
    <property type="entry name" value="UDP-Glycosyltransferase/glycogen phosphorylase"/>
    <property type="match status" value="1"/>
</dbReference>
<dbReference type="RefSeq" id="WP_302076956.1">
    <property type="nucleotide sequence ID" value="NZ_JAUKWQ010000003.1"/>
</dbReference>
<dbReference type="InterPro" id="IPR001296">
    <property type="entry name" value="Glyco_trans_1"/>
</dbReference>
<dbReference type="PANTHER" id="PTHR12526:SF630">
    <property type="entry name" value="GLYCOSYLTRANSFERASE"/>
    <property type="match status" value="1"/>
</dbReference>
<organism evidence="3 4">
    <name type="scientific">Rhizobium oryzicola</name>
    <dbReference type="NCBI Taxonomy" id="1232668"/>
    <lineage>
        <taxon>Bacteria</taxon>
        <taxon>Pseudomonadati</taxon>
        <taxon>Pseudomonadota</taxon>
        <taxon>Alphaproteobacteria</taxon>
        <taxon>Hyphomicrobiales</taxon>
        <taxon>Rhizobiaceae</taxon>
        <taxon>Rhizobium/Agrobacterium group</taxon>
        <taxon>Rhizobium</taxon>
    </lineage>
</organism>
<evidence type="ECO:0000259" key="1">
    <source>
        <dbReference type="Pfam" id="PF00534"/>
    </source>
</evidence>
<accession>A0ABT8SXR2</accession>
<dbReference type="InterPro" id="IPR028098">
    <property type="entry name" value="Glyco_trans_4-like_N"/>
</dbReference>
<reference evidence="3" key="1">
    <citation type="journal article" date="2015" name="Int. J. Syst. Evol. Microbiol.">
        <title>Rhizobium oryzicola sp. nov., potential plant-growth-promoting endophytic bacteria isolated from rice roots.</title>
        <authorList>
            <person name="Zhang X.X."/>
            <person name="Gao J.S."/>
            <person name="Cao Y.H."/>
            <person name="Sheirdil R.A."/>
            <person name="Wang X.C."/>
            <person name="Zhang L."/>
        </authorList>
    </citation>
    <scope>NUCLEOTIDE SEQUENCE</scope>
    <source>
        <strain evidence="3">05753</strain>
    </source>
</reference>
<proteinExistence type="predicted"/>
<evidence type="ECO:0000313" key="3">
    <source>
        <dbReference type="EMBL" id="MDO1582786.1"/>
    </source>
</evidence>
<dbReference type="Proteomes" id="UP001169006">
    <property type="component" value="Unassembled WGS sequence"/>
</dbReference>
<keyword evidence="3" id="KW-0328">Glycosyltransferase</keyword>
<dbReference type="EMBL" id="JAUKWQ010000003">
    <property type="protein sequence ID" value="MDO1582786.1"/>
    <property type="molecule type" value="Genomic_DNA"/>
</dbReference>
<reference evidence="3" key="2">
    <citation type="submission" date="2023-07" db="EMBL/GenBank/DDBJ databases">
        <authorList>
            <person name="Sun H."/>
        </authorList>
    </citation>
    <scope>NUCLEOTIDE SEQUENCE</scope>
    <source>
        <strain evidence="3">05753</strain>
    </source>
</reference>